<dbReference type="InterPro" id="IPR036770">
    <property type="entry name" value="Ankyrin_rpt-contain_sf"/>
</dbReference>
<dbReference type="InterPro" id="IPR050745">
    <property type="entry name" value="Multifunctional_regulatory"/>
</dbReference>
<dbReference type="OrthoDB" id="21416at2759"/>
<reference evidence="4" key="1">
    <citation type="submission" date="2019-06" db="EMBL/GenBank/DDBJ databases">
        <authorList>
            <person name="Broberg M."/>
        </authorList>
    </citation>
    <scope>NUCLEOTIDE SEQUENCE [LARGE SCALE GENOMIC DNA]</scope>
</reference>
<keyword evidence="4" id="KW-1185">Reference proteome</keyword>
<evidence type="ECO:0000256" key="1">
    <source>
        <dbReference type="ARBA" id="ARBA00022737"/>
    </source>
</evidence>
<gene>
    <name evidence="3" type="ORF">CSOL1703_00006054</name>
</gene>
<keyword evidence="1" id="KW-0677">Repeat</keyword>
<dbReference type="Gene3D" id="1.25.40.20">
    <property type="entry name" value="Ankyrin repeat-containing domain"/>
    <property type="match status" value="3"/>
</dbReference>
<name>A0A9N9ZIB3_9HYPO</name>
<dbReference type="PANTHER" id="PTHR24189">
    <property type="entry name" value="MYOTROPHIN"/>
    <property type="match status" value="1"/>
</dbReference>
<protein>
    <submittedName>
        <fullName evidence="3">Uncharacterized protein</fullName>
    </submittedName>
</protein>
<dbReference type="Proteomes" id="UP000775872">
    <property type="component" value="Unassembled WGS sequence"/>
</dbReference>
<dbReference type="EMBL" id="CABFOC020000063">
    <property type="protein sequence ID" value="CAH0056118.1"/>
    <property type="molecule type" value="Genomic_DNA"/>
</dbReference>
<dbReference type="AlphaFoldDB" id="A0A9N9ZIB3"/>
<organism evidence="3 4">
    <name type="scientific">Clonostachys solani</name>
    <dbReference type="NCBI Taxonomy" id="160281"/>
    <lineage>
        <taxon>Eukaryota</taxon>
        <taxon>Fungi</taxon>
        <taxon>Dikarya</taxon>
        <taxon>Ascomycota</taxon>
        <taxon>Pezizomycotina</taxon>
        <taxon>Sordariomycetes</taxon>
        <taxon>Hypocreomycetidae</taxon>
        <taxon>Hypocreales</taxon>
        <taxon>Bionectriaceae</taxon>
        <taxon>Clonostachys</taxon>
    </lineage>
</organism>
<accession>A0A9N9ZIB3</accession>
<evidence type="ECO:0000313" key="3">
    <source>
        <dbReference type="EMBL" id="CAH0056118.1"/>
    </source>
</evidence>
<proteinExistence type="predicted"/>
<keyword evidence="2" id="KW-0040">ANK repeat</keyword>
<sequence>MARSIKEDVDDGDEHAVVIMITIQAKYCHNRRKPSSRFGPGSSPPHMRSPEANIANIWLEGYGDLPFQQDAARLLIEAGADVNAVDESGADCLVYARGNFEMSKFLISRGAVVKIESIFGAIHGENARTLKVLLSGGISVNTRRKPPSEAVLAYERKSRFSGGRVDWSPYHSKVEDHEIFPLHCAGRKWPELARDEPGTLRQAETVFAMVQLLLDHGADPFANFLTPSPVTYGTAPENFREATVLHDLLHHGKAIDPFFQIPQLDIHRRDARGWTLLLAACSGGPDIILSWKQQEDNTEETVTTFQKLLSMGADLEALDKAGRNVLHLMIGRDDISGWKNMSQIQSSLTQSVRRAPHLMNQKDNSGNTPLHLSILRIVERSSHHGSLDKPIAAEVLIAARADYLITDKHGNSIIHLLAAGLYTEEEREMFEQMVQLGMDVNGWNEQGETPLFPFCRQQIHPHPILGFGYQSKGRGLLHAAAGGQAEFFKELMGCGLDAGFEDDAQQTPLDMAAAYGNLEVLKIFEKNA</sequence>
<dbReference type="SUPFAM" id="SSF48403">
    <property type="entry name" value="Ankyrin repeat"/>
    <property type="match status" value="2"/>
</dbReference>
<comment type="caution">
    <text evidence="3">The sequence shown here is derived from an EMBL/GenBank/DDBJ whole genome shotgun (WGS) entry which is preliminary data.</text>
</comment>
<reference evidence="3 4" key="2">
    <citation type="submission" date="2021-10" db="EMBL/GenBank/DDBJ databases">
        <authorList>
            <person name="Piombo E."/>
        </authorList>
    </citation>
    <scope>NUCLEOTIDE SEQUENCE [LARGE SCALE GENOMIC DNA]</scope>
</reference>
<evidence type="ECO:0000313" key="4">
    <source>
        <dbReference type="Proteomes" id="UP000775872"/>
    </source>
</evidence>
<evidence type="ECO:0000256" key="2">
    <source>
        <dbReference type="ARBA" id="ARBA00023043"/>
    </source>
</evidence>